<gene>
    <name evidence="6" type="ORF">H8708_02225</name>
</gene>
<evidence type="ECO:0000256" key="5">
    <source>
        <dbReference type="ARBA" id="ARBA00024029"/>
    </source>
</evidence>
<evidence type="ECO:0000256" key="4">
    <source>
        <dbReference type="ARBA" id="ARBA00022833"/>
    </source>
</evidence>
<dbReference type="EMBL" id="JACRTJ010000005">
    <property type="protein sequence ID" value="MBC8598055.1"/>
    <property type="molecule type" value="Genomic_DNA"/>
</dbReference>
<dbReference type="Pfam" id="PF02633">
    <property type="entry name" value="Creatininase"/>
    <property type="match status" value="1"/>
</dbReference>
<name>A0ABR7NPL2_9FIRM</name>
<accession>A0ABR7NPL2</accession>
<evidence type="ECO:0000256" key="3">
    <source>
        <dbReference type="ARBA" id="ARBA00022801"/>
    </source>
</evidence>
<dbReference type="PANTHER" id="PTHR35005">
    <property type="entry name" value="3-DEHYDRO-SCYLLO-INOSOSE HYDROLASE"/>
    <property type="match status" value="1"/>
</dbReference>
<dbReference type="PANTHER" id="PTHR35005:SF1">
    <property type="entry name" value="2-AMINO-5-FORMYLAMINO-6-RIBOSYLAMINOPYRIMIDIN-4(3H)-ONE 5'-MONOPHOSPHATE DEFORMYLASE"/>
    <property type="match status" value="1"/>
</dbReference>
<sequence length="243" mass="26984">MTNYIREMSGKQYLKRLAENPTVIIPTGACEIYGPQLPMGSDLIAAKRIAELVAEKTGALIAPTIEAGESSALASFPCTFAMPRKILEDWLDFLVGKLIKDGAKNFVFITGHAGNVDTVNYIGKKYLNEHDIRLVQIDWWRFTNANGSDIFQYSGQMAHGHASECGTSVMLYLYPELVDMDELSRVEPIPAGDFPDFIGFGRFTDRTPNGTIGDATVATREKGEKIVTRCVDRIAAYMEQNFR</sequence>
<protein>
    <submittedName>
        <fullName evidence="6">Creatininase family protein</fullName>
    </submittedName>
</protein>
<comment type="cofactor">
    <cofactor evidence="1">
        <name>Zn(2+)</name>
        <dbReference type="ChEBI" id="CHEBI:29105"/>
    </cofactor>
</comment>
<organism evidence="6 7">
    <name type="scientific">Enterocloster hominis</name>
    <name type="common">ex Liu et al. 2021</name>
    <dbReference type="NCBI Taxonomy" id="2763663"/>
    <lineage>
        <taxon>Bacteria</taxon>
        <taxon>Bacillati</taxon>
        <taxon>Bacillota</taxon>
        <taxon>Clostridia</taxon>
        <taxon>Lachnospirales</taxon>
        <taxon>Lachnospiraceae</taxon>
        <taxon>Enterocloster</taxon>
    </lineage>
</organism>
<keyword evidence="4" id="KW-0862">Zinc</keyword>
<proteinExistence type="inferred from homology"/>
<comment type="caution">
    <text evidence="6">The sequence shown here is derived from an EMBL/GenBank/DDBJ whole genome shotgun (WGS) entry which is preliminary data.</text>
</comment>
<reference evidence="6 7" key="1">
    <citation type="submission" date="2020-08" db="EMBL/GenBank/DDBJ databases">
        <title>Genome public.</title>
        <authorList>
            <person name="Liu C."/>
            <person name="Sun Q."/>
        </authorList>
    </citation>
    <scope>NUCLEOTIDE SEQUENCE [LARGE SCALE GENOMIC DNA]</scope>
    <source>
        <strain evidence="6 7">BX10</strain>
    </source>
</reference>
<evidence type="ECO:0000256" key="2">
    <source>
        <dbReference type="ARBA" id="ARBA00022723"/>
    </source>
</evidence>
<evidence type="ECO:0000256" key="1">
    <source>
        <dbReference type="ARBA" id="ARBA00001947"/>
    </source>
</evidence>
<comment type="similarity">
    <text evidence="5">Belongs to the creatininase superfamily.</text>
</comment>
<dbReference type="SUPFAM" id="SSF102215">
    <property type="entry name" value="Creatininase"/>
    <property type="match status" value="1"/>
</dbReference>
<evidence type="ECO:0000313" key="6">
    <source>
        <dbReference type="EMBL" id="MBC8598055.1"/>
    </source>
</evidence>
<dbReference type="InterPro" id="IPR003785">
    <property type="entry name" value="Creatininase/forma_Hydrolase"/>
</dbReference>
<dbReference type="RefSeq" id="WP_262426817.1">
    <property type="nucleotide sequence ID" value="NZ_JACRTJ010000005.1"/>
</dbReference>
<dbReference type="Proteomes" id="UP000647491">
    <property type="component" value="Unassembled WGS sequence"/>
</dbReference>
<dbReference type="InterPro" id="IPR024087">
    <property type="entry name" value="Creatininase-like_sf"/>
</dbReference>
<evidence type="ECO:0000313" key="7">
    <source>
        <dbReference type="Proteomes" id="UP000647491"/>
    </source>
</evidence>
<keyword evidence="7" id="KW-1185">Reference proteome</keyword>
<keyword evidence="3" id="KW-0378">Hydrolase</keyword>
<dbReference type="Gene3D" id="3.40.50.10310">
    <property type="entry name" value="Creatininase"/>
    <property type="match status" value="1"/>
</dbReference>
<keyword evidence="2" id="KW-0479">Metal-binding</keyword>